<sequence length="65" mass="6917">MNEAARAPWATAMKSPVLAAKLAIITLVKIPHLILLDSLGMWLLTPLGRLHIAASGVSVSQCKDL</sequence>
<protein>
    <submittedName>
        <fullName evidence="1">Uncharacterized protein</fullName>
    </submittedName>
</protein>
<dbReference type="Proteomes" id="UP000653411">
    <property type="component" value="Unassembled WGS sequence"/>
</dbReference>
<dbReference type="EMBL" id="BMML01000011">
    <property type="protein sequence ID" value="GGN20173.1"/>
    <property type="molecule type" value="Genomic_DNA"/>
</dbReference>
<comment type="caution">
    <text evidence="1">The sequence shown here is derived from an EMBL/GenBank/DDBJ whole genome shotgun (WGS) entry which is preliminary data.</text>
</comment>
<gene>
    <name evidence="1" type="ORF">GCM10011578_050490</name>
</gene>
<name>A0A917XGL9_9ACTN</name>
<accession>A0A917XGL9</accession>
<organism evidence="1 2">
    <name type="scientific">Streptomyces fuscichromogenes</name>
    <dbReference type="NCBI Taxonomy" id="1324013"/>
    <lineage>
        <taxon>Bacteria</taxon>
        <taxon>Bacillati</taxon>
        <taxon>Actinomycetota</taxon>
        <taxon>Actinomycetes</taxon>
        <taxon>Kitasatosporales</taxon>
        <taxon>Streptomycetaceae</taxon>
        <taxon>Streptomyces</taxon>
    </lineage>
</organism>
<proteinExistence type="predicted"/>
<reference evidence="1" key="1">
    <citation type="journal article" date="2014" name="Int. J. Syst. Evol. Microbiol.">
        <title>Complete genome sequence of Corynebacterium casei LMG S-19264T (=DSM 44701T), isolated from a smear-ripened cheese.</title>
        <authorList>
            <consortium name="US DOE Joint Genome Institute (JGI-PGF)"/>
            <person name="Walter F."/>
            <person name="Albersmeier A."/>
            <person name="Kalinowski J."/>
            <person name="Ruckert C."/>
        </authorList>
    </citation>
    <scope>NUCLEOTIDE SEQUENCE</scope>
    <source>
        <strain evidence="1">CGMCC 4.7110</strain>
    </source>
</reference>
<evidence type="ECO:0000313" key="2">
    <source>
        <dbReference type="Proteomes" id="UP000653411"/>
    </source>
</evidence>
<keyword evidence="2" id="KW-1185">Reference proteome</keyword>
<dbReference type="AlphaFoldDB" id="A0A917XGL9"/>
<reference evidence="1" key="2">
    <citation type="submission" date="2020-09" db="EMBL/GenBank/DDBJ databases">
        <authorList>
            <person name="Sun Q."/>
            <person name="Zhou Y."/>
        </authorList>
    </citation>
    <scope>NUCLEOTIDE SEQUENCE</scope>
    <source>
        <strain evidence="1">CGMCC 4.7110</strain>
    </source>
</reference>
<evidence type="ECO:0000313" key="1">
    <source>
        <dbReference type="EMBL" id="GGN20173.1"/>
    </source>
</evidence>